<protein>
    <recommendedName>
        <fullName evidence="6">FAD-binding domain-containing protein</fullName>
    </recommendedName>
</protein>
<dbReference type="AlphaFoldDB" id="A0AAN6F7T1"/>
<dbReference type="EMBL" id="JASUXU010000149">
    <property type="protein sequence ID" value="KAK0303415.1"/>
    <property type="molecule type" value="Genomic_DNA"/>
</dbReference>
<dbReference type="GO" id="GO:0004497">
    <property type="term" value="F:monooxygenase activity"/>
    <property type="evidence" value="ECO:0007669"/>
    <property type="project" value="UniProtKB-KW"/>
</dbReference>
<dbReference type="SUPFAM" id="SSF54373">
    <property type="entry name" value="FAD-linked reductases, C-terminal domain"/>
    <property type="match status" value="1"/>
</dbReference>
<organism evidence="7 8">
    <name type="scientific">Friedmanniomyces endolithicus</name>
    <dbReference type="NCBI Taxonomy" id="329885"/>
    <lineage>
        <taxon>Eukaryota</taxon>
        <taxon>Fungi</taxon>
        <taxon>Dikarya</taxon>
        <taxon>Ascomycota</taxon>
        <taxon>Pezizomycotina</taxon>
        <taxon>Dothideomycetes</taxon>
        <taxon>Dothideomycetidae</taxon>
        <taxon>Mycosphaerellales</taxon>
        <taxon>Teratosphaeriaceae</taxon>
        <taxon>Friedmanniomyces</taxon>
    </lineage>
</organism>
<evidence type="ECO:0000313" key="7">
    <source>
        <dbReference type="EMBL" id="KAK0303415.1"/>
    </source>
</evidence>
<evidence type="ECO:0000256" key="2">
    <source>
        <dbReference type="ARBA" id="ARBA00022630"/>
    </source>
</evidence>
<dbReference type="Proteomes" id="UP001168146">
    <property type="component" value="Unassembled WGS sequence"/>
</dbReference>
<dbReference type="InterPro" id="IPR050493">
    <property type="entry name" value="FAD-dep_Monooxygenase_BioMet"/>
</dbReference>
<dbReference type="Pfam" id="PF01494">
    <property type="entry name" value="FAD_binding_3"/>
    <property type="match status" value="1"/>
</dbReference>
<evidence type="ECO:0000256" key="5">
    <source>
        <dbReference type="ARBA" id="ARBA00023033"/>
    </source>
</evidence>
<evidence type="ECO:0000256" key="4">
    <source>
        <dbReference type="ARBA" id="ARBA00023002"/>
    </source>
</evidence>
<dbReference type="InterPro" id="IPR036188">
    <property type="entry name" value="FAD/NAD-bd_sf"/>
</dbReference>
<evidence type="ECO:0000259" key="6">
    <source>
        <dbReference type="Pfam" id="PF01494"/>
    </source>
</evidence>
<name>A0AAN6F7T1_9PEZI</name>
<feature type="domain" description="FAD-binding" evidence="6">
    <location>
        <begin position="14"/>
        <end position="358"/>
    </location>
</feature>
<evidence type="ECO:0000256" key="3">
    <source>
        <dbReference type="ARBA" id="ARBA00022827"/>
    </source>
</evidence>
<comment type="similarity">
    <text evidence="1">Belongs to the paxM FAD-dependent monooxygenase family.</text>
</comment>
<sequence>MGSAKGTTKVLNCGIIGAGISGLAAAIALRRAGHQVEIFEKSTFKNEIGAAITLTPNAMLVLDKWGFDEHKAGATEKQQLRQLDMETLKLKAHIDFAGVREKFRGHGFAAFHRVDLHEEMRRMASELGVEVTLGKQAVSVDCEAGVIAFKDGVEVKEDLVITADGIKSSFVMTVTGEDIPMRKTGKSVYRTLIPMDRLMADPLTRPLFEGQPSGFCVSVDPAKGIMYITYPCRGNEVMNFAVFHPTKPRQVDAEDWNSPATIEDVLEVLEGFHPAWHAIAKHADTMNCYAIGHRDTISRMSKVKAAIIGDAAHPMQPTHAQGAGVSIEDAAALEVLFSDWTPTDSVEKRLELFNQLRLPRDNVTQLLSNTMFYHADTPEQIVQRLRQYYSGPLLEAGEAGWSEQTMKFFCSYDAFAEAEKAMKFKDDPDGIPDGVIKHFRGP</sequence>
<reference evidence="7" key="1">
    <citation type="submission" date="2021-12" db="EMBL/GenBank/DDBJ databases">
        <title>Black yeast isolated from Biological Soil Crust.</title>
        <authorList>
            <person name="Kurbessoian T."/>
        </authorList>
    </citation>
    <scope>NUCLEOTIDE SEQUENCE</scope>
    <source>
        <strain evidence="7">CCFEE 5208</strain>
    </source>
</reference>
<dbReference type="GO" id="GO:0071949">
    <property type="term" value="F:FAD binding"/>
    <property type="evidence" value="ECO:0007669"/>
    <property type="project" value="InterPro"/>
</dbReference>
<gene>
    <name evidence="7" type="ORF">LTR82_017557</name>
</gene>
<evidence type="ECO:0000313" key="8">
    <source>
        <dbReference type="Proteomes" id="UP001168146"/>
    </source>
</evidence>
<keyword evidence="5" id="KW-0503">Monooxygenase</keyword>
<dbReference type="PANTHER" id="PTHR13789">
    <property type="entry name" value="MONOOXYGENASE"/>
    <property type="match status" value="1"/>
</dbReference>
<dbReference type="PANTHER" id="PTHR13789:SF215">
    <property type="entry name" value="FAD-BINDING DOMAIN-CONTAINING PROTEIN-RELATED"/>
    <property type="match status" value="1"/>
</dbReference>
<keyword evidence="3" id="KW-0274">FAD</keyword>
<dbReference type="PRINTS" id="PR00420">
    <property type="entry name" value="RNGMNOXGNASE"/>
</dbReference>
<dbReference type="SUPFAM" id="SSF51905">
    <property type="entry name" value="FAD/NAD(P)-binding domain"/>
    <property type="match status" value="1"/>
</dbReference>
<keyword evidence="4" id="KW-0560">Oxidoreductase</keyword>
<accession>A0AAN6F7T1</accession>
<keyword evidence="2" id="KW-0285">Flavoprotein</keyword>
<proteinExistence type="inferred from homology"/>
<evidence type="ECO:0000256" key="1">
    <source>
        <dbReference type="ARBA" id="ARBA00007992"/>
    </source>
</evidence>
<comment type="caution">
    <text evidence="7">The sequence shown here is derived from an EMBL/GenBank/DDBJ whole genome shotgun (WGS) entry which is preliminary data.</text>
</comment>
<dbReference type="Gene3D" id="3.50.50.60">
    <property type="entry name" value="FAD/NAD(P)-binding domain"/>
    <property type="match status" value="1"/>
</dbReference>
<dbReference type="InterPro" id="IPR002938">
    <property type="entry name" value="FAD-bd"/>
</dbReference>